<dbReference type="AlphaFoldDB" id="A0A550C086"/>
<reference evidence="8 9" key="1">
    <citation type="journal article" date="2019" name="New Phytol.">
        <title>Comparative genomics reveals unique wood-decay strategies and fruiting body development in the Schizophyllaceae.</title>
        <authorList>
            <person name="Almasi E."/>
            <person name="Sahu N."/>
            <person name="Krizsan K."/>
            <person name="Balint B."/>
            <person name="Kovacs G.M."/>
            <person name="Kiss B."/>
            <person name="Cseklye J."/>
            <person name="Drula E."/>
            <person name="Henrissat B."/>
            <person name="Nagy I."/>
            <person name="Chovatia M."/>
            <person name="Adam C."/>
            <person name="LaButti K."/>
            <person name="Lipzen A."/>
            <person name="Riley R."/>
            <person name="Grigoriev I.V."/>
            <person name="Nagy L.G."/>
        </authorList>
    </citation>
    <scope>NUCLEOTIDE SEQUENCE [LARGE SCALE GENOMIC DNA]</scope>
    <source>
        <strain evidence="8 9">NL-1724</strain>
    </source>
</reference>
<dbReference type="PANTHER" id="PTHR12709:SF1">
    <property type="entry name" value="DNA-DIRECTED RNA POLYMERASE III SUBUNIT RPC8"/>
    <property type="match status" value="1"/>
</dbReference>
<dbReference type="GO" id="GO:0006384">
    <property type="term" value="P:transcription initiation at RNA polymerase III promoter"/>
    <property type="evidence" value="ECO:0007669"/>
    <property type="project" value="TreeGrafter"/>
</dbReference>
<comment type="subcellular location">
    <subcellularLocation>
        <location evidence="1">Nucleus</location>
    </subcellularLocation>
</comment>
<dbReference type="SUPFAM" id="SSF88798">
    <property type="entry name" value="N-terminal, heterodimerisation domain of RBP7 (RpoE)"/>
    <property type="match status" value="1"/>
</dbReference>
<dbReference type="Proteomes" id="UP000320762">
    <property type="component" value="Unassembled WGS sequence"/>
</dbReference>
<dbReference type="Gene3D" id="3.30.1490.120">
    <property type="entry name" value="RNA polymerase Rpb7-like, N-terminal domain"/>
    <property type="match status" value="1"/>
</dbReference>
<dbReference type="SUPFAM" id="SSF50249">
    <property type="entry name" value="Nucleic acid-binding proteins"/>
    <property type="match status" value="1"/>
</dbReference>
<dbReference type="OrthoDB" id="10256606at2759"/>
<keyword evidence="3" id="KW-0240">DNA-directed RNA polymerase</keyword>
<evidence type="ECO:0000256" key="2">
    <source>
        <dbReference type="ARBA" id="ARBA00009307"/>
    </source>
</evidence>
<dbReference type="InterPro" id="IPR013238">
    <property type="entry name" value="RNA_pol_III_Rbc25"/>
</dbReference>
<dbReference type="InterPro" id="IPR012340">
    <property type="entry name" value="NA-bd_OB-fold"/>
</dbReference>
<dbReference type="PANTHER" id="PTHR12709">
    <property type="entry name" value="DNA-DIRECTED RNA POLYMERASE II, III"/>
    <property type="match status" value="1"/>
</dbReference>
<evidence type="ECO:0000259" key="6">
    <source>
        <dbReference type="Pfam" id="PF03876"/>
    </source>
</evidence>
<dbReference type="EMBL" id="VDMD01000038">
    <property type="protein sequence ID" value="TRM58217.1"/>
    <property type="molecule type" value="Genomic_DNA"/>
</dbReference>
<gene>
    <name evidence="8" type="ORF">BD626DRAFT_512584</name>
</gene>
<comment type="caution">
    <text evidence="8">The sequence shown here is derived from an EMBL/GenBank/DDBJ whole genome shotgun (WGS) entry which is preliminary data.</text>
</comment>
<dbReference type="InterPro" id="IPR036898">
    <property type="entry name" value="RNA_pol_Rpb7-like_N_sf"/>
</dbReference>
<dbReference type="Gene3D" id="2.40.50.140">
    <property type="entry name" value="Nucleic acid-binding proteins"/>
    <property type="match status" value="1"/>
</dbReference>
<dbReference type="Pfam" id="PF08292">
    <property type="entry name" value="RNA_pol_Rbc25"/>
    <property type="match status" value="1"/>
</dbReference>
<keyword evidence="5" id="KW-0539">Nucleus</keyword>
<accession>A0A550C086</accession>
<dbReference type="FunFam" id="3.30.1490.120:FF:000001">
    <property type="entry name" value="DNA-directed RNA polymerase II subunit RPB7"/>
    <property type="match status" value="1"/>
</dbReference>
<sequence length="233" mass="26169">MFQLSVIKDTVPIHPSDFGVPAQEAIITELNKKYANRVLHNVGLGICVFDLSQASEGKVRYGDGMLWYKVTFRLVVFRPFVSEVVLGKVKSSDEEGIRVSLNFFDDVYIPAMYLPQPSAFDPNERAHFWLPNPPEDAPADEPLSVHVLLDTPTDTRMYIDAGEVIRMRVEADEFYDDEPGPVQKPEMNGPVKPVQTNEIKRPPYTVICSIGEQGLGPTAWWNAEPETEAMEEG</sequence>
<dbReference type="InterPro" id="IPR045113">
    <property type="entry name" value="Rpb7-like"/>
</dbReference>
<evidence type="ECO:0000256" key="3">
    <source>
        <dbReference type="ARBA" id="ARBA00022478"/>
    </source>
</evidence>
<evidence type="ECO:0000313" key="8">
    <source>
        <dbReference type="EMBL" id="TRM58217.1"/>
    </source>
</evidence>
<evidence type="ECO:0000313" key="9">
    <source>
        <dbReference type="Proteomes" id="UP000320762"/>
    </source>
</evidence>
<feature type="domain" description="RNA polymerase III subunit Rpc25" evidence="7">
    <location>
        <begin position="83"/>
        <end position="221"/>
    </location>
</feature>
<dbReference type="GO" id="GO:0005666">
    <property type="term" value="C:RNA polymerase III complex"/>
    <property type="evidence" value="ECO:0007669"/>
    <property type="project" value="TreeGrafter"/>
</dbReference>
<keyword evidence="9" id="KW-1185">Reference proteome</keyword>
<evidence type="ECO:0000256" key="5">
    <source>
        <dbReference type="ARBA" id="ARBA00023242"/>
    </source>
</evidence>
<protein>
    <submittedName>
        <fullName evidence="8">RNA polymerase III subunit Rpc25-domain-containing protein</fullName>
    </submittedName>
</protein>
<feature type="domain" description="RNA polymerase Rpb7-like N-terminal" evidence="6">
    <location>
        <begin position="8"/>
        <end position="64"/>
    </location>
</feature>
<organism evidence="8 9">
    <name type="scientific">Schizophyllum amplum</name>
    <dbReference type="NCBI Taxonomy" id="97359"/>
    <lineage>
        <taxon>Eukaryota</taxon>
        <taxon>Fungi</taxon>
        <taxon>Dikarya</taxon>
        <taxon>Basidiomycota</taxon>
        <taxon>Agaricomycotina</taxon>
        <taxon>Agaricomycetes</taxon>
        <taxon>Agaricomycetidae</taxon>
        <taxon>Agaricales</taxon>
        <taxon>Schizophyllaceae</taxon>
        <taxon>Schizophyllum</taxon>
    </lineage>
</organism>
<dbReference type="CDD" id="cd04330">
    <property type="entry name" value="RNAP_III_Rpc25_N"/>
    <property type="match status" value="1"/>
</dbReference>
<dbReference type="Pfam" id="PF03876">
    <property type="entry name" value="SHS2_Rpb7-N"/>
    <property type="match status" value="1"/>
</dbReference>
<comment type="similarity">
    <text evidence="2">Belongs to the eukaryotic RPB7/RPC8 RNA polymerase subunit family.</text>
</comment>
<dbReference type="STRING" id="97359.A0A550C086"/>
<evidence type="ECO:0000256" key="4">
    <source>
        <dbReference type="ARBA" id="ARBA00023163"/>
    </source>
</evidence>
<keyword evidence="4" id="KW-0804">Transcription</keyword>
<dbReference type="InterPro" id="IPR005576">
    <property type="entry name" value="Rpb7-like_N"/>
</dbReference>
<name>A0A550C086_9AGAR</name>
<proteinExistence type="inferred from homology"/>
<evidence type="ECO:0000259" key="7">
    <source>
        <dbReference type="Pfam" id="PF08292"/>
    </source>
</evidence>
<evidence type="ECO:0000256" key="1">
    <source>
        <dbReference type="ARBA" id="ARBA00004123"/>
    </source>
</evidence>